<keyword evidence="4 6" id="KW-1133">Transmembrane helix</keyword>
<accession>A0A8J4TFQ4</accession>
<feature type="transmembrane region" description="Helical" evidence="6">
    <location>
        <begin position="253"/>
        <end position="272"/>
    </location>
</feature>
<protein>
    <submittedName>
        <fullName evidence="7">Membrane-spanning 4-domains subfamily A member 4A-like</fullName>
    </submittedName>
</protein>
<feature type="transmembrane region" description="Helical" evidence="6">
    <location>
        <begin position="103"/>
        <end position="125"/>
    </location>
</feature>
<evidence type="ECO:0000256" key="3">
    <source>
        <dbReference type="ARBA" id="ARBA00022692"/>
    </source>
</evidence>
<feature type="transmembrane region" description="Helical" evidence="6">
    <location>
        <begin position="68"/>
        <end position="91"/>
    </location>
</feature>
<feature type="transmembrane region" description="Helical" evidence="6">
    <location>
        <begin position="145"/>
        <end position="166"/>
    </location>
</feature>
<dbReference type="PANTHER" id="PTHR23320:SF128">
    <property type="entry name" value="MEMBRANE-SPANNING 4-DOMAINS SUBFAMILY A MEMBER 4A"/>
    <property type="match status" value="1"/>
</dbReference>
<feature type="transmembrane region" description="Helical" evidence="6">
    <location>
        <begin position="41"/>
        <end position="62"/>
    </location>
</feature>
<dbReference type="InterPro" id="IPR007237">
    <property type="entry name" value="CD20-like"/>
</dbReference>
<proteinExistence type="inferred from homology"/>
<feature type="non-terminal residue" evidence="7">
    <location>
        <position position="328"/>
    </location>
</feature>
<dbReference type="GO" id="GO:0016020">
    <property type="term" value="C:membrane"/>
    <property type="evidence" value="ECO:0007669"/>
    <property type="project" value="UniProtKB-SubCell"/>
</dbReference>
<evidence type="ECO:0000313" key="8">
    <source>
        <dbReference type="Proteomes" id="UP000727407"/>
    </source>
</evidence>
<dbReference type="AlphaFoldDB" id="A0A8J4TFQ4"/>
<feature type="transmembrane region" description="Helical" evidence="6">
    <location>
        <begin position="178"/>
        <end position="196"/>
    </location>
</feature>
<comment type="subcellular location">
    <subcellularLocation>
        <location evidence="1">Membrane</location>
        <topology evidence="1">Multi-pass membrane protein</topology>
    </subcellularLocation>
</comment>
<name>A0A8J4TFQ4_CLAMG</name>
<comment type="caution">
    <text evidence="7">The sequence shown here is derived from an EMBL/GenBank/DDBJ whole genome shotgun (WGS) entry which is preliminary data.</text>
</comment>
<evidence type="ECO:0000256" key="6">
    <source>
        <dbReference type="SAM" id="Phobius"/>
    </source>
</evidence>
<dbReference type="Pfam" id="PF04103">
    <property type="entry name" value="CD20"/>
    <property type="match status" value="2"/>
</dbReference>
<comment type="similarity">
    <text evidence="2">Belongs to the MS4A family.</text>
</comment>
<keyword evidence="5 6" id="KW-0472">Membrane</keyword>
<dbReference type="OrthoDB" id="10071849at2759"/>
<dbReference type="EMBL" id="QNUK01000264">
    <property type="protein sequence ID" value="KAF5896756.1"/>
    <property type="molecule type" value="Genomic_DNA"/>
</dbReference>
<evidence type="ECO:0000256" key="2">
    <source>
        <dbReference type="ARBA" id="ARBA00009565"/>
    </source>
</evidence>
<organism evidence="7 8">
    <name type="scientific">Clarias magur</name>
    <name type="common">Asian catfish</name>
    <name type="synonym">Macropteronotus magur</name>
    <dbReference type="NCBI Taxonomy" id="1594786"/>
    <lineage>
        <taxon>Eukaryota</taxon>
        <taxon>Metazoa</taxon>
        <taxon>Chordata</taxon>
        <taxon>Craniata</taxon>
        <taxon>Vertebrata</taxon>
        <taxon>Euteleostomi</taxon>
        <taxon>Actinopterygii</taxon>
        <taxon>Neopterygii</taxon>
        <taxon>Teleostei</taxon>
        <taxon>Ostariophysi</taxon>
        <taxon>Siluriformes</taxon>
        <taxon>Clariidae</taxon>
        <taxon>Clarias</taxon>
    </lineage>
</organism>
<evidence type="ECO:0000256" key="5">
    <source>
        <dbReference type="ARBA" id="ARBA00023136"/>
    </source>
</evidence>
<keyword evidence="8" id="KW-1185">Reference proteome</keyword>
<sequence length="328" mass="34954">MASAPIPLTDVSYTIVNQVAPSSAAAEQNPLQKFLKGEPKAMGVVQIMIALLIILFGIVMTFPAHNISVFSGVVFWGSLIHIIAGSLAVSASNKLNACVIRAALVLNILSTIAAGIAIIILSLDLVMDPVRYACYYDHGTYGCSYGYLALVVQAIIGVLVFIFGFANKDSDTVSGSSGVAFWGSIIFICSGILSAVNGDRCHGFLTKVSMAMNLFSTGGGVAATGLFSADLYELVNELKKLSIHDFKPFQVRAALVLNIFGTIAAGIAIIMLSQDLLFRSTFNDCYYYKCTYGCRYNYLAVLNIINVVQNPASGVPVVISNPAYQAQP</sequence>
<dbReference type="PANTHER" id="PTHR23320">
    <property type="entry name" value="MEMBRANE-SPANNING 4-DOMAINS SUBFAMILY A MS4A -RELATED"/>
    <property type="match status" value="1"/>
</dbReference>
<keyword evidence="3 6" id="KW-0812">Transmembrane</keyword>
<gene>
    <name evidence="7" type="ORF">DAT39_013539</name>
</gene>
<feature type="transmembrane region" description="Helical" evidence="6">
    <location>
        <begin position="208"/>
        <end position="232"/>
    </location>
</feature>
<dbReference type="InterPro" id="IPR030417">
    <property type="entry name" value="MS4A"/>
</dbReference>
<dbReference type="Proteomes" id="UP000727407">
    <property type="component" value="Unassembled WGS sequence"/>
</dbReference>
<evidence type="ECO:0000256" key="4">
    <source>
        <dbReference type="ARBA" id="ARBA00022989"/>
    </source>
</evidence>
<evidence type="ECO:0000256" key="1">
    <source>
        <dbReference type="ARBA" id="ARBA00004141"/>
    </source>
</evidence>
<evidence type="ECO:0000313" key="7">
    <source>
        <dbReference type="EMBL" id="KAF5896756.1"/>
    </source>
</evidence>
<reference evidence="7" key="1">
    <citation type="submission" date="2020-07" db="EMBL/GenBank/DDBJ databases">
        <title>Clarias magur genome sequencing, assembly and annotation.</title>
        <authorList>
            <person name="Kushwaha B."/>
            <person name="Kumar R."/>
            <person name="Das P."/>
            <person name="Joshi C.G."/>
            <person name="Kumar D."/>
            <person name="Nagpure N.S."/>
            <person name="Pandey M."/>
            <person name="Agarwal S."/>
            <person name="Srivastava S."/>
            <person name="Singh M."/>
            <person name="Sahoo L."/>
            <person name="Jayasankar P."/>
            <person name="Meher P.K."/>
            <person name="Koringa P.G."/>
            <person name="Iquebal M.A."/>
            <person name="Das S.P."/>
            <person name="Bit A."/>
            <person name="Patnaik S."/>
            <person name="Patel N."/>
            <person name="Shah T.M."/>
            <person name="Hinsu A."/>
            <person name="Jena J.K."/>
        </authorList>
    </citation>
    <scope>NUCLEOTIDE SEQUENCE</scope>
    <source>
        <strain evidence="7">CIFAMagur01</strain>
        <tissue evidence="7">Testis</tissue>
    </source>
</reference>